<feature type="repeat" description="ANK" evidence="3">
    <location>
        <begin position="1127"/>
        <end position="1159"/>
    </location>
</feature>
<dbReference type="EMBL" id="HBUE01179969">
    <property type="protein sequence ID" value="CAG6519725.1"/>
    <property type="molecule type" value="Transcribed_RNA"/>
</dbReference>
<dbReference type="Pfam" id="PF05729">
    <property type="entry name" value="NACHT"/>
    <property type="match status" value="1"/>
</dbReference>
<accession>A0A8D8JCP8</accession>
<protein>
    <submittedName>
        <fullName evidence="5">Ankyrin repeat protein RF_0381</fullName>
    </submittedName>
</protein>
<evidence type="ECO:0000313" key="5">
    <source>
        <dbReference type="EMBL" id="CAG6571280.1"/>
    </source>
</evidence>
<dbReference type="Pfam" id="PF00023">
    <property type="entry name" value="Ank"/>
    <property type="match status" value="2"/>
</dbReference>
<dbReference type="GO" id="GO:0007165">
    <property type="term" value="P:signal transduction"/>
    <property type="evidence" value="ECO:0007669"/>
    <property type="project" value="InterPro"/>
</dbReference>
<sequence length="1320" mass="152103">MEQPTTDVVPETFEYNATCSDGMKYQRYVAVYLLLKATLKNCPFELAFEMKVGKYFDDVVFHSNDEWWLIQVKHTKRSRKLTDHMLFQAKRTNFRLATYLGSYCNIRDNPQNMFTGKTNCVILTTSMMSESLKQRCKTLQLNEYFNLSVNSTHYNLSRENWKEIDTLVEDANKTFFEVQGAVIQLFTEGKVSKTLIEYRTPLKSVIEKESNDKLRLKKPSKEESCAHSNKLYNLLHQKIKPPTVKLDRKKVTKFFSGVSRKKYLPPFVDKPLAEKFFGDFYLSVQQPQIEEFLHIIHMEIHKWMRTWVHPDDFSRLTPNQLQIPAKQLTKFLRKWEDSKNNDSTARGPNTRERKFLKLEDMKEWMSSVQHEIDVWIKQRPKKSCMSLKDMEGYYIKRRISYNFDQTNSAGRKFQLMKDTDFIKHLFTKFSNQKWFILIAGPGMGKSVLMQRLAFEAQKKFLEKNVYLIYLSDICESIGEISEIDDVLRIFESFLSPTNLKNIKCGNSDIILFLDGFDELRSKNVDSMMNAVELLMKKENIKLIVSSRQRMQKKLESKLNVPAMSVEPLSFNDQLGFLKAFWKCKAGENFKNVSEHFSTTFYNTLLGKHCDIFGTPLMLRILAEIYLEFSNCYPSIITIYDRLIAKTLNETYNKINNVQIDKQIPTRCRSLVNQWEDEYKKIALNEKLPEKLKKLLFGDKFEALNFETNSIRNRMIANKEESFLMNVFEDTRFAHPSYGLFLIAHVLYVYINSYCLDGASELKKEISVFLQQHEVERLFFFEMVNSKTSERHLKFLKIFEEKSAFWSCQGNCCELVKRLRDVYDYKTISDGDSKQAMVHVAAKFNAYQTLQFLLDIPCDPNCRNAQGRTPLHEAAENNHLEVLKLLMSKNGDILAPDSRGNTIIHSAVISGSKKIVEFVLSTGVDISSVNVDGDSPIHLAIRKNDIQIVKIISSKINLMDKTIDTLLHFAVNYGSKEVVKYLIEKGIAKNCRTAGNNPLQLAIQKKDIEKVKILAEAGAWVHVKDKKSDTALHYAVKFGTLEIVKYLVGFTDLNYVNLDGHTALHLAIKQKKTEIVKFLFSRYSLDQIDPIIDKNKNTILHYAVKHSSKDVIEYIVKQKDYLKTRNKLGQTPLHKAKKRNDIGVIEVLLNNGAQINTVDSNFDTILHFAAKHGSLDVAKYLIDKEADVNSVNFYGETPAHVAVKNKRLDMLELLTSRGARVDLKEEHGNNALHLAVESRSVEIVQYLIDKGIDVNAQNIAGLTAAEIAKRLKYSQIYKLLASKGAVLDANEVFDSDPETFNFDNCSSVDSSDIDYSKLSLA</sequence>
<dbReference type="SMART" id="SM00248">
    <property type="entry name" value="ANK"/>
    <property type="match status" value="13"/>
</dbReference>
<evidence type="ECO:0000259" key="4">
    <source>
        <dbReference type="PROSITE" id="PS50017"/>
    </source>
</evidence>
<feature type="domain" description="Death" evidence="4">
    <location>
        <begin position="641"/>
        <end position="707"/>
    </location>
</feature>
<feature type="repeat" description="ANK" evidence="3">
    <location>
        <begin position="931"/>
        <end position="951"/>
    </location>
</feature>
<dbReference type="PROSITE" id="PS50297">
    <property type="entry name" value="ANK_REP_REGION"/>
    <property type="match status" value="11"/>
</dbReference>
<dbReference type="InterPro" id="IPR027417">
    <property type="entry name" value="P-loop_NTPase"/>
</dbReference>
<evidence type="ECO:0000256" key="3">
    <source>
        <dbReference type="PROSITE-ProRule" id="PRU00023"/>
    </source>
</evidence>
<keyword evidence="1" id="KW-0677">Repeat</keyword>
<feature type="repeat" description="ANK" evidence="3">
    <location>
        <begin position="993"/>
        <end position="1025"/>
    </location>
</feature>
<name>A0A8D8JCP8_CULPI</name>
<feature type="repeat" description="ANK" evidence="3">
    <location>
        <begin position="865"/>
        <end position="897"/>
    </location>
</feature>
<reference evidence="5" key="1">
    <citation type="submission" date="2021-05" db="EMBL/GenBank/DDBJ databases">
        <authorList>
            <person name="Alioto T."/>
            <person name="Alioto T."/>
            <person name="Gomez Garrido J."/>
        </authorList>
    </citation>
    <scope>NUCLEOTIDE SEQUENCE</scope>
</reference>
<evidence type="ECO:0000256" key="1">
    <source>
        <dbReference type="ARBA" id="ARBA00022737"/>
    </source>
</evidence>
<dbReference type="EMBL" id="HBUE01285574">
    <property type="protein sequence ID" value="CAG6571279.1"/>
    <property type="molecule type" value="Transcribed_RNA"/>
</dbReference>
<dbReference type="Pfam" id="PF12796">
    <property type="entry name" value="Ank_2"/>
    <property type="match status" value="4"/>
</dbReference>
<dbReference type="SUPFAM" id="SSF48403">
    <property type="entry name" value="Ankyrin repeat"/>
    <property type="match status" value="2"/>
</dbReference>
<feature type="repeat" description="ANK" evidence="3">
    <location>
        <begin position="1226"/>
        <end position="1258"/>
    </location>
</feature>
<dbReference type="PANTHER" id="PTHR24198">
    <property type="entry name" value="ANKYRIN REPEAT AND PROTEIN KINASE DOMAIN-CONTAINING PROTEIN"/>
    <property type="match status" value="1"/>
</dbReference>
<dbReference type="InterPro" id="IPR002110">
    <property type="entry name" value="Ankyrin_rpt"/>
</dbReference>
<feature type="repeat" description="ANK" evidence="3">
    <location>
        <begin position="1193"/>
        <end position="1225"/>
    </location>
</feature>
<feature type="repeat" description="ANK" evidence="3">
    <location>
        <begin position="961"/>
        <end position="993"/>
    </location>
</feature>
<dbReference type="PANTHER" id="PTHR24198:SF165">
    <property type="entry name" value="ANKYRIN REPEAT-CONTAINING PROTEIN-RELATED"/>
    <property type="match status" value="1"/>
</dbReference>
<organism evidence="5">
    <name type="scientific">Culex pipiens</name>
    <name type="common">House mosquito</name>
    <dbReference type="NCBI Taxonomy" id="7175"/>
    <lineage>
        <taxon>Eukaryota</taxon>
        <taxon>Metazoa</taxon>
        <taxon>Ecdysozoa</taxon>
        <taxon>Arthropoda</taxon>
        <taxon>Hexapoda</taxon>
        <taxon>Insecta</taxon>
        <taxon>Pterygota</taxon>
        <taxon>Neoptera</taxon>
        <taxon>Endopterygota</taxon>
        <taxon>Diptera</taxon>
        <taxon>Nematocera</taxon>
        <taxon>Culicoidea</taxon>
        <taxon>Culicidae</taxon>
        <taxon>Culicinae</taxon>
        <taxon>Culicini</taxon>
        <taxon>Culex</taxon>
        <taxon>Culex</taxon>
    </lineage>
</organism>
<dbReference type="PRINTS" id="PR01415">
    <property type="entry name" value="ANKYRIN"/>
</dbReference>
<dbReference type="EMBL" id="HBUE01179970">
    <property type="protein sequence ID" value="CAG6519726.1"/>
    <property type="molecule type" value="Transcribed_RNA"/>
</dbReference>
<proteinExistence type="predicted"/>
<dbReference type="InterPro" id="IPR000488">
    <property type="entry name" value="Death_dom"/>
</dbReference>
<feature type="repeat" description="ANK" evidence="3">
    <location>
        <begin position="1160"/>
        <end position="1192"/>
    </location>
</feature>
<keyword evidence="2 3" id="KW-0040">ANK repeat</keyword>
<evidence type="ECO:0000256" key="2">
    <source>
        <dbReference type="ARBA" id="ARBA00023043"/>
    </source>
</evidence>
<dbReference type="PROSITE" id="PS50017">
    <property type="entry name" value="DEATH_DOMAIN"/>
    <property type="match status" value="1"/>
</dbReference>
<dbReference type="Gene3D" id="1.25.40.20">
    <property type="entry name" value="Ankyrin repeat-containing domain"/>
    <property type="match status" value="2"/>
</dbReference>
<dbReference type="EMBL" id="HBUE01285575">
    <property type="protein sequence ID" value="CAG6571280.1"/>
    <property type="molecule type" value="Transcribed_RNA"/>
</dbReference>
<dbReference type="InterPro" id="IPR036770">
    <property type="entry name" value="Ankyrin_rpt-contain_sf"/>
</dbReference>
<dbReference type="SUPFAM" id="SSF52540">
    <property type="entry name" value="P-loop containing nucleoside triphosphate hydrolases"/>
    <property type="match status" value="1"/>
</dbReference>
<feature type="repeat" description="ANK" evidence="3">
    <location>
        <begin position="1026"/>
        <end position="1047"/>
    </location>
</feature>
<dbReference type="InterPro" id="IPR007111">
    <property type="entry name" value="NACHT_NTPase"/>
</dbReference>
<feature type="repeat" description="ANK" evidence="3">
    <location>
        <begin position="1058"/>
        <end position="1081"/>
    </location>
</feature>
<dbReference type="Gene3D" id="3.40.50.300">
    <property type="entry name" value="P-loop containing nucleotide triphosphate hydrolases"/>
    <property type="match status" value="1"/>
</dbReference>
<feature type="repeat" description="ANK" evidence="3">
    <location>
        <begin position="898"/>
        <end position="930"/>
    </location>
</feature>
<dbReference type="PROSITE" id="PS50088">
    <property type="entry name" value="ANK_REPEAT"/>
    <property type="match status" value="11"/>
</dbReference>